<accession>W8CTM0</accession>
<feature type="transmembrane region" description="Helical" evidence="1">
    <location>
        <begin position="12"/>
        <end position="31"/>
    </location>
</feature>
<name>W8CTM0_ECOLX</name>
<sequence>MHPLSINAAANAVLSFATGCIILGNSIKFSFYSALKTPQMRGLVNR</sequence>
<protein>
    <submittedName>
        <fullName evidence="2">Uncharacterized protein</fullName>
    </submittedName>
</protein>
<organism evidence="2">
    <name type="scientific">Escherichia coli</name>
    <dbReference type="NCBI Taxonomy" id="562"/>
    <lineage>
        <taxon>Bacteria</taxon>
        <taxon>Pseudomonadati</taxon>
        <taxon>Pseudomonadota</taxon>
        <taxon>Gammaproteobacteria</taxon>
        <taxon>Enterobacterales</taxon>
        <taxon>Enterobacteriaceae</taxon>
        <taxon>Escherichia</taxon>
    </lineage>
</organism>
<keyword evidence="1" id="KW-1133">Transmembrane helix</keyword>
<keyword evidence="1" id="KW-0812">Transmembrane</keyword>
<proteinExistence type="predicted"/>
<evidence type="ECO:0000313" key="2">
    <source>
        <dbReference type="EMBL" id="AGO88796.1"/>
    </source>
</evidence>
<geneLocation type="plasmid" evidence="2">
    <name>pEcNDM1</name>
</geneLocation>
<dbReference type="EMBL" id="JX469383">
    <property type="protein sequence ID" value="AGO88796.1"/>
    <property type="molecule type" value="Genomic_DNA"/>
</dbReference>
<evidence type="ECO:0000256" key="1">
    <source>
        <dbReference type="SAM" id="Phobius"/>
    </source>
</evidence>
<keyword evidence="2" id="KW-0614">Plasmid</keyword>
<keyword evidence="1" id="KW-0472">Membrane</keyword>
<dbReference type="AlphaFoldDB" id="W8CTM0"/>
<gene>
    <name evidence="2" type="ORF">B634_00021</name>
</gene>
<reference evidence="2" key="1">
    <citation type="journal article" date="2014" name="PLoS ONE">
        <title>Sequential Isolation in a Patient of Raoultella planticola and Escherichia coli Bearing a Novel ISCR1 Element Carrying blaNDM-1.</title>
        <authorList>
            <person name="Li J."/>
            <person name="Lan R."/>
            <person name="Xiong Y."/>
            <person name="Ye C."/>
            <person name="Yuan M."/>
            <person name="Liu X."/>
            <person name="Chen X."/>
            <person name="Yu D."/>
            <person name="Liu B."/>
            <person name="Lin W."/>
            <person name="Bai X."/>
            <person name="Wang Y."/>
            <person name="Sun Q."/>
            <person name="Wang Y."/>
            <person name="Zhao H."/>
            <person name="Meng Q."/>
            <person name="Chen Q."/>
            <person name="Zhao A."/>
            <person name="Xu J."/>
        </authorList>
    </citation>
    <scope>NUCLEOTIDE SEQUENCE</scope>
    <source>
        <strain evidence="2">EcNDM1</strain>
        <plasmid evidence="2">pEcNDM1</plasmid>
    </source>
</reference>